<dbReference type="RefSeq" id="WP_183509164.1">
    <property type="nucleotide sequence ID" value="NZ_BAABGK010000039.1"/>
</dbReference>
<dbReference type="PANTHER" id="PTHR30290:SF65">
    <property type="entry name" value="MONOACYL PHOSPHATIDYLINOSITOL TETRAMANNOSIDE-BINDING PROTEIN LPQW-RELATED"/>
    <property type="match status" value="1"/>
</dbReference>
<dbReference type="CDD" id="cd08501">
    <property type="entry name" value="PBP2_Lpqw"/>
    <property type="match status" value="1"/>
</dbReference>
<feature type="domain" description="Solute-binding protein family 5" evidence="2">
    <location>
        <begin position="105"/>
        <end position="516"/>
    </location>
</feature>
<feature type="signal peptide" evidence="1">
    <location>
        <begin position="1"/>
        <end position="24"/>
    </location>
</feature>
<keyword evidence="1" id="KW-0732">Signal</keyword>
<dbReference type="Gene3D" id="3.10.105.10">
    <property type="entry name" value="Dipeptide-binding Protein, Domain 3"/>
    <property type="match status" value="1"/>
</dbReference>
<dbReference type="InterPro" id="IPR039424">
    <property type="entry name" value="SBP_5"/>
</dbReference>
<dbReference type="PROSITE" id="PS51257">
    <property type="entry name" value="PROKAR_LIPOPROTEIN"/>
    <property type="match status" value="1"/>
</dbReference>
<dbReference type="InterPro" id="IPR000914">
    <property type="entry name" value="SBP_5_dom"/>
</dbReference>
<reference evidence="3 4" key="1">
    <citation type="submission" date="2020-08" db="EMBL/GenBank/DDBJ databases">
        <title>Sequencing the genomes of 1000 actinobacteria strains.</title>
        <authorList>
            <person name="Klenk H.-P."/>
        </authorList>
    </citation>
    <scope>NUCLEOTIDE SEQUENCE [LARGE SCALE GENOMIC DNA]</scope>
    <source>
        <strain evidence="3 4">DSM 22826</strain>
    </source>
</reference>
<evidence type="ECO:0000256" key="1">
    <source>
        <dbReference type="SAM" id="SignalP"/>
    </source>
</evidence>
<dbReference type="InterPro" id="IPR030678">
    <property type="entry name" value="Peptide/Ni-bd"/>
</dbReference>
<proteinExistence type="predicted"/>
<dbReference type="PANTHER" id="PTHR30290">
    <property type="entry name" value="PERIPLASMIC BINDING COMPONENT OF ABC TRANSPORTER"/>
    <property type="match status" value="1"/>
</dbReference>
<accession>A0A839QP19</accession>
<sequence>MRIARISKAVALGAAAALALSACAANTGTTPSTSAPAATGSEAPAMGGEVRVVEVNPFTSFNTNTANGNVDINSKIAYTMNGSFNYIDKDLNVVKNEKFGTYEVLSQDPLSVKYTVNDGVKWSDGEAVNADDLVFAWAIVSGHFNDSKIDENTGKVTSGTTYFDYAGDTTGMNLTDVPVVGDDNRSVTLNFSKPFADWEISFNPMTPAHVAAKKAGMSTADLTKMLMNTPKGDPAKPVAVNKDLKKVSDFWNTGYDTKSLPTDKDLYLSSGPFIVKDIVPDRSMTLVKNPDYTWGPEPKVDSIVVRYIADSAAQVTALKNGEVDIIAPQASTDTLQQLQALGDTINIEQGQQLAYDHLDLNFTGVFKDSDVREAFMKTVPRQQIVDTVIGKLVPDAKPLDSQIFVPANASYAAAVAANGSTDFNAVDIDGAKKLLKGATPTVRIMYNKENPNRLDAYSLIAESATQAGFKVVDGGLPGNQWGAALGNGTYDASIFGWTSPGVGVSGVPQLFGSKSSSNFSGFKNADADKLMDELVITPDKAKQDELQIQIDTLLWKARYGLPLFQSAGIQAYSSNIGGVQFMPNQTGVWWNFWDWSVNS</sequence>
<keyword evidence="4" id="KW-1185">Reference proteome</keyword>
<dbReference type="PIRSF" id="PIRSF002741">
    <property type="entry name" value="MppA"/>
    <property type="match status" value="1"/>
</dbReference>
<comment type="caution">
    <text evidence="3">The sequence shown here is derived from an EMBL/GenBank/DDBJ whole genome shotgun (WGS) entry which is preliminary data.</text>
</comment>
<dbReference type="Gene3D" id="3.40.190.10">
    <property type="entry name" value="Periplasmic binding protein-like II"/>
    <property type="match status" value="1"/>
</dbReference>
<feature type="chain" id="PRO_5039566569" evidence="1">
    <location>
        <begin position="25"/>
        <end position="599"/>
    </location>
</feature>
<name>A0A839QP19_9MICC</name>
<evidence type="ECO:0000313" key="4">
    <source>
        <dbReference type="Proteomes" id="UP000523000"/>
    </source>
</evidence>
<dbReference type="SUPFAM" id="SSF53850">
    <property type="entry name" value="Periplasmic binding protein-like II"/>
    <property type="match status" value="1"/>
</dbReference>
<dbReference type="EMBL" id="JACHVS010000001">
    <property type="protein sequence ID" value="MBB2993821.1"/>
    <property type="molecule type" value="Genomic_DNA"/>
</dbReference>
<evidence type="ECO:0000313" key="3">
    <source>
        <dbReference type="EMBL" id="MBB2993821.1"/>
    </source>
</evidence>
<protein>
    <submittedName>
        <fullName evidence="3">Peptide/nickel transport system substrate-binding protein</fullName>
    </submittedName>
</protein>
<dbReference type="GO" id="GO:0042597">
    <property type="term" value="C:periplasmic space"/>
    <property type="evidence" value="ECO:0007669"/>
    <property type="project" value="UniProtKB-ARBA"/>
</dbReference>
<dbReference type="Pfam" id="PF00496">
    <property type="entry name" value="SBP_bac_5"/>
    <property type="match status" value="1"/>
</dbReference>
<dbReference type="GO" id="GO:0043190">
    <property type="term" value="C:ATP-binding cassette (ABC) transporter complex"/>
    <property type="evidence" value="ECO:0007669"/>
    <property type="project" value="InterPro"/>
</dbReference>
<dbReference type="GO" id="GO:1904680">
    <property type="term" value="F:peptide transmembrane transporter activity"/>
    <property type="evidence" value="ECO:0007669"/>
    <property type="project" value="TreeGrafter"/>
</dbReference>
<dbReference type="GO" id="GO:0015833">
    <property type="term" value="P:peptide transport"/>
    <property type="evidence" value="ECO:0007669"/>
    <property type="project" value="TreeGrafter"/>
</dbReference>
<evidence type="ECO:0000259" key="2">
    <source>
        <dbReference type="Pfam" id="PF00496"/>
    </source>
</evidence>
<dbReference type="AlphaFoldDB" id="A0A839QP19"/>
<gene>
    <name evidence="3" type="ORF">E9229_000012</name>
</gene>
<dbReference type="Proteomes" id="UP000523000">
    <property type="component" value="Unassembled WGS sequence"/>
</dbReference>
<organism evidence="3 4">
    <name type="scientific">Paeniglutamicibacter cryotolerans</name>
    <dbReference type="NCBI Taxonomy" id="670079"/>
    <lineage>
        <taxon>Bacteria</taxon>
        <taxon>Bacillati</taxon>
        <taxon>Actinomycetota</taxon>
        <taxon>Actinomycetes</taxon>
        <taxon>Micrococcales</taxon>
        <taxon>Micrococcaceae</taxon>
        <taxon>Paeniglutamicibacter</taxon>
    </lineage>
</organism>